<reference evidence="12" key="1">
    <citation type="journal article" date="2014" name="Front. Microbiol.">
        <title>High frequency of phylogenetically diverse reductive dehalogenase-homologous genes in deep subseafloor sedimentary metagenomes.</title>
        <authorList>
            <person name="Kawai M."/>
            <person name="Futagami T."/>
            <person name="Toyoda A."/>
            <person name="Takaki Y."/>
            <person name="Nishi S."/>
            <person name="Hori S."/>
            <person name="Arai W."/>
            <person name="Tsubouchi T."/>
            <person name="Morono Y."/>
            <person name="Uchiyama I."/>
            <person name="Ito T."/>
            <person name="Fujiyama A."/>
            <person name="Inagaki F."/>
            <person name="Takami H."/>
        </authorList>
    </citation>
    <scope>NUCLEOTIDE SEQUENCE</scope>
    <source>
        <strain evidence="12">Expedition CK06-06</strain>
    </source>
</reference>
<keyword evidence="4" id="KW-0067">ATP-binding</keyword>
<keyword evidence="5" id="KW-0648">Protein biosynthesis</keyword>
<dbReference type="InterPro" id="IPR013155">
    <property type="entry name" value="M/V/L/I-tRNA-synth_anticd-bd"/>
</dbReference>
<feature type="domain" description="Methionyl/Valyl/Leucyl/Isoleucyl-tRNA synthetase anticodon-binding" evidence="10">
    <location>
        <begin position="10"/>
        <end position="103"/>
    </location>
</feature>
<keyword evidence="9" id="KW-0175">Coiled coil</keyword>
<dbReference type="Pfam" id="PF10458">
    <property type="entry name" value="Val_tRNA-synt_C"/>
    <property type="match status" value="1"/>
</dbReference>
<dbReference type="GO" id="GO:0005524">
    <property type="term" value="F:ATP binding"/>
    <property type="evidence" value="ECO:0007669"/>
    <property type="project" value="UniProtKB-KW"/>
</dbReference>
<dbReference type="Pfam" id="PF08264">
    <property type="entry name" value="Anticodon_1"/>
    <property type="match status" value="1"/>
</dbReference>
<keyword evidence="2" id="KW-0436">Ligase</keyword>
<evidence type="ECO:0000256" key="6">
    <source>
        <dbReference type="ARBA" id="ARBA00023146"/>
    </source>
</evidence>
<evidence type="ECO:0000256" key="7">
    <source>
        <dbReference type="ARBA" id="ARBA00029936"/>
    </source>
</evidence>
<feature type="domain" description="Valyl-tRNA synthetase tRNA-binding arm" evidence="11">
    <location>
        <begin position="164"/>
        <end position="225"/>
    </location>
</feature>
<organism evidence="12">
    <name type="scientific">marine sediment metagenome</name>
    <dbReference type="NCBI Taxonomy" id="412755"/>
    <lineage>
        <taxon>unclassified sequences</taxon>
        <taxon>metagenomes</taxon>
        <taxon>ecological metagenomes</taxon>
    </lineage>
</organism>
<dbReference type="GO" id="GO:0006438">
    <property type="term" value="P:valyl-tRNA aminoacylation"/>
    <property type="evidence" value="ECO:0007669"/>
    <property type="project" value="InterPro"/>
</dbReference>
<dbReference type="SUPFAM" id="SSF47323">
    <property type="entry name" value="Anticodon-binding domain of a subclass of class I aminoacyl-tRNA synthetases"/>
    <property type="match status" value="1"/>
</dbReference>
<evidence type="ECO:0000256" key="2">
    <source>
        <dbReference type="ARBA" id="ARBA00022598"/>
    </source>
</evidence>
<evidence type="ECO:0000256" key="9">
    <source>
        <dbReference type="SAM" id="Coils"/>
    </source>
</evidence>
<keyword evidence="3" id="KW-0547">Nucleotide-binding</keyword>
<dbReference type="Gene3D" id="1.10.730.10">
    <property type="entry name" value="Isoleucyl-tRNA Synthetase, Domain 1"/>
    <property type="match status" value="1"/>
</dbReference>
<evidence type="ECO:0000313" key="12">
    <source>
        <dbReference type="EMBL" id="GAF67387.1"/>
    </source>
</evidence>
<dbReference type="PANTHER" id="PTHR11946:SF93">
    <property type="entry name" value="VALINE--TRNA LIGASE, CHLOROPLASTIC_MITOCHONDRIAL 2"/>
    <property type="match status" value="1"/>
</dbReference>
<comment type="caution">
    <text evidence="12">The sequence shown here is derived from an EMBL/GenBank/DDBJ whole genome shotgun (WGS) entry which is preliminary data.</text>
</comment>
<evidence type="ECO:0000256" key="4">
    <source>
        <dbReference type="ARBA" id="ARBA00022840"/>
    </source>
</evidence>
<gene>
    <name evidence="12" type="ORF">S01H1_16720</name>
</gene>
<name>X0RUE9_9ZZZZ</name>
<evidence type="ECO:0000259" key="10">
    <source>
        <dbReference type="Pfam" id="PF08264"/>
    </source>
</evidence>
<comment type="catalytic activity">
    <reaction evidence="8">
        <text>tRNA(Val) + L-valine + ATP = L-valyl-tRNA(Val) + AMP + diphosphate</text>
        <dbReference type="Rhea" id="RHEA:10704"/>
        <dbReference type="Rhea" id="RHEA-COMP:9672"/>
        <dbReference type="Rhea" id="RHEA-COMP:9708"/>
        <dbReference type="ChEBI" id="CHEBI:30616"/>
        <dbReference type="ChEBI" id="CHEBI:33019"/>
        <dbReference type="ChEBI" id="CHEBI:57762"/>
        <dbReference type="ChEBI" id="CHEBI:78442"/>
        <dbReference type="ChEBI" id="CHEBI:78537"/>
        <dbReference type="ChEBI" id="CHEBI:456215"/>
        <dbReference type="EC" id="6.1.1.9"/>
    </reaction>
</comment>
<dbReference type="PANTHER" id="PTHR11946">
    <property type="entry name" value="VALYL-TRNA SYNTHETASES"/>
    <property type="match status" value="1"/>
</dbReference>
<dbReference type="EC" id="6.1.1.9" evidence="1"/>
<dbReference type="GO" id="GO:0005829">
    <property type="term" value="C:cytosol"/>
    <property type="evidence" value="ECO:0007669"/>
    <property type="project" value="TreeGrafter"/>
</dbReference>
<keyword evidence="6" id="KW-0030">Aminoacyl-tRNA synthetase</keyword>
<dbReference type="InterPro" id="IPR009080">
    <property type="entry name" value="tRNAsynth_Ia_anticodon-bd"/>
</dbReference>
<dbReference type="EMBL" id="BARS01008812">
    <property type="protein sequence ID" value="GAF67387.1"/>
    <property type="molecule type" value="Genomic_DNA"/>
</dbReference>
<dbReference type="InterPro" id="IPR037118">
    <property type="entry name" value="Val-tRNA_synth_C_sf"/>
</dbReference>
<protein>
    <recommendedName>
        <fullName evidence="1">valine--tRNA ligase</fullName>
        <ecNumber evidence="1">6.1.1.9</ecNumber>
    </recommendedName>
    <alternativeName>
        <fullName evidence="7">Valyl-tRNA synthetase</fullName>
    </alternativeName>
</protein>
<accession>X0RUE9</accession>
<dbReference type="Gene3D" id="1.10.287.380">
    <property type="entry name" value="Valyl-tRNA synthetase, C-terminal domain"/>
    <property type="match status" value="1"/>
</dbReference>
<evidence type="ECO:0000259" key="11">
    <source>
        <dbReference type="Pfam" id="PF10458"/>
    </source>
</evidence>
<dbReference type="InterPro" id="IPR002303">
    <property type="entry name" value="Valyl-tRNA_ligase"/>
</dbReference>
<proteinExistence type="predicted"/>
<evidence type="ECO:0000256" key="5">
    <source>
        <dbReference type="ARBA" id="ARBA00022917"/>
    </source>
</evidence>
<dbReference type="InterPro" id="IPR019499">
    <property type="entry name" value="Val-tRNA_synth_tRNA-bd"/>
</dbReference>
<evidence type="ECO:0000256" key="1">
    <source>
        <dbReference type="ARBA" id="ARBA00013169"/>
    </source>
</evidence>
<feature type="non-terminal residue" evidence="12">
    <location>
        <position position="1"/>
    </location>
</feature>
<evidence type="ECO:0000256" key="8">
    <source>
        <dbReference type="ARBA" id="ARBA00047552"/>
    </source>
</evidence>
<dbReference type="SUPFAM" id="SSF46589">
    <property type="entry name" value="tRNA-binding arm"/>
    <property type="match status" value="1"/>
</dbReference>
<dbReference type="AlphaFoldDB" id="X0RUE9"/>
<feature type="coiled-coil region" evidence="9">
    <location>
        <begin position="169"/>
        <end position="223"/>
    </location>
</feature>
<dbReference type="GO" id="GO:0004832">
    <property type="term" value="F:valine-tRNA ligase activity"/>
    <property type="evidence" value="ECO:0007669"/>
    <property type="project" value="UniProtKB-EC"/>
</dbReference>
<dbReference type="InterPro" id="IPR010978">
    <property type="entry name" value="tRNA-bd_arm"/>
</dbReference>
<sequence length="227" mass="26526">SKIFLYDETYTDKHIQKAILLHVLETFYRLLHPVMPFITEKLWQTLPKSLKDTPTIMYAPWPEAQESFIDPKIEDSFILMADFVREVRWVKHDFGIPLKTLVPLYIETDTNRELFELCKNELVKMAFIDEDKFVIDKKIVPPPHSARIVLSGIPAFVPLPKTVDIGKEKVRINTALDKAKTEANKIEKKLQSQFSERAPEELVAKERQNLEELKIKIKQLEDKLEIL</sequence>
<evidence type="ECO:0000256" key="3">
    <source>
        <dbReference type="ARBA" id="ARBA00022741"/>
    </source>
</evidence>